<dbReference type="SUPFAM" id="SSF56935">
    <property type="entry name" value="Porins"/>
    <property type="match status" value="1"/>
</dbReference>
<accession>A0A9D1MNG6</accession>
<reference evidence="16" key="2">
    <citation type="journal article" date="2021" name="PeerJ">
        <title>Extensive microbial diversity within the chicken gut microbiome revealed by metagenomics and culture.</title>
        <authorList>
            <person name="Gilroy R."/>
            <person name="Ravi A."/>
            <person name="Getino M."/>
            <person name="Pursley I."/>
            <person name="Horton D.L."/>
            <person name="Alikhan N.F."/>
            <person name="Baker D."/>
            <person name="Gharbi K."/>
            <person name="Hall N."/>
            <person name="Watson M."/>
            <person name="Adriaenssens E.M."/>
            <person name="Foster-Nyarko E."/>
            <person name="Jarju S."/>
            <person name="Secka A."/>
            <person name="Antonio M."/>
            <person name="Oren A."/>
            <person name="Chaudhuri R.R."/>
            <person name="La Ragione R."/>
            <person name="Hildebrand F."/>
            <person name="Pallen M.J."/>
        </authorList>
    </citation>
    <scope>NUCLEOTIDE SEQUENCE</scope>
    <source>
        <strain evidence="16">CHK160-1198</strain>
    </source>
</reference>
<dbReference type="Pfam" id="PF07715">
    <property type="entry name" value="Plug"/>
    <property type="match status" value="1"/>
</dbReference>
<evidence type="ECO:0000256" key="9">
    <source>
        <dbReference type="ARBA" id="ARBA00023237"/>
    </source>
</evidence>
<dbReference type="GO" id="GO:0009279">
    <property type="term" value="C:cell outer membrane"/>
    <property type="evidence" value="ECO:0007669"/>
    <property type="project" value="UniProtKB-SubCell"/>
</dbReference>
<keyword evidence="7 10" id="KW-0472">Membrane</keyword>
<sequence>MQKRTLKMAVLLAVISGGLNCNLGYAEEQSPTFTLEEMVVTATRTMENIKKVPASVTVITSEQIRESNALTVTDVLKKSLGIFVNRPKGLADTSGEISMRGFSEDSVLVLYDGMPMNAAYDGGVNWSAIPMENIERIEIVRGAASSLYGGRAVGGVVNIISKEPDEKVRVKVNALYGSNNTWRRGLSVSQKVDDKFSYSVSYENRKTDGFKNKLTSSTSSGGDSPSGTVGTGVVISKKPDGKPRYIIGSPGDGAGESNVYNIKLKYNFTKDKNLTYSYTYDKFKYWTDNPVSYIHDAEGNVLYEGSVKLPNGKWYNFKESAFADYNGRRTMGVHALRYLDDDNKLTVNLGLSDIKDNGYSTSGGKFDGDTPGSDTAYPSKSYKFDVQKVWENIGKHTIVGGLNWQQDEMTRTETKLDRWKDKNSVSAVSSILGGKDKNFSAFVQDQYALDSQWKVYTGLRFDYYKKYNGYYNNIGQPIRYYDEADYTELSPKISLEYAQNDKTTWYLSYGHSFNPPTLYKLYRTVGTYYDTSYLGNPDLKPETTDTLEIGLKKRISKQTDLNFSLYFAKTDDLIALEEITVNGDSTKWYNNIDKARRKGIELELEHSFDKLWSGYLNYTFQDTEDNDGKRIYSIPKHIFHSGIGYKKDKLSGSLDFEYVSNRNKPNENSGVYFSYDGFFIANLGLNYAVNKEMKIGFNVLNLLDKDYYLWYAAPGRTYTLGVEYSF</sequence>
<dbReference type="PROSITE" id="PS52016">
    <property type="entry name" value="TONB_DEPENDENT_REC_3"/>
    <property type="match status" value="1"/>
</dbReference>
<dbReference type="Pfam" id="PF00593">
    <property type="entry name" value="TonB_dep_Rec_b-barrel"/>
    <property type="match status" value="1"/>
</dbReference>
<reference evidence="16" key="1">
    <citation type="submission" date="2020-10" db="EMBL/GenBank/DDBJ databases">
        <authorList>
            <person name="Gilroy R."/>
        </authorList>
    </citation>
    <scope>NUCLEOTIDE SEQUENCE</scope>
    <source>
        <strain evidence="16">CHK160-1198</strain>
    </source>
</reference>
<keyword evidence="8 16" id="KW-0675">Receptor</keyword>
<keyword evidence="5 13" id="KW-0732">Signal</keyword>
<evidence type="ECO:0000256" key="11">
    <source>
        <dbReference type="RuleBase" id="RU003357"/>
    </source>
</evidence>
<evidence type="ECO:0000256" key="12">
    <source>
        <dbReference type="SAM" id="MobiDB-lite"/>
    </source>
</evidence>
<evidence type="ECO:0000256" key="6">
    <source>
        <dbReference type="ARBA" id="ARBA00023077"/>
    </source>
</evidence>
<dbReference type="Gene3D" id="2.170.130.10">
    <property type="entry name" value="TonB-dependent receptor, plug domain"/>
    <property type="match status" value="1"/>
</dbReference>
<evidence type="ECO:0000256" key="2">
    <source>
        <dbReference type="ARBA" id="ARBA00022448"/>
    </source>
</evidence>
<evidence type="ECO:0000256" key="13">
    <source>
        <dbReference type="SAM" id="SignalP"/>
    </source>
</evidence>
<evidence type="ECO:0000256" key="8">
    <source>
        <dbReference type="ARBA" id="ARBA00023170"/>
    </source>
</evidence>
<dbReference type="InterPro" id="IPR000531">
    <property type="entry name" value="Beta-barrel_TonB"/>
</dbReference>
<dbReference type="InterPro" id="IPR039426">
    <property type="entry name" value="TonB-dep_rcpt-like"/>
</dbReference>
<dbReference type="PANTHER" id="PTHR30069:SF29">
    <property type="entry name" value="HEMOGLOBIN AND HEMOGLOBIN-HAPTOGLOBIN-BINDING PROTEIN 1-RELATED"/>
    <property type="match status" value="1"/>
</dbReference>
<evidence type="ECO:0000313" key="16">
    <source>
        <dbReference type="EMBL" id="HIU63497.1"/>
    </source>
</evidence>
<dbReference type="AlphaFoldDB" id="A0A9D1MNG6"/>
<keyword evidence="2 10" id="KW-0813">Transport</keyword>
<dbReference type="GO" id="GO:0044718">
    <property type="term" value="P:siderophore transmembrane transport"/>
    <property type="evidence" value="ECO:0007669"/>
    <property type="project" value="TreeGrafter"/>
</dbReference>
<gene>
    <name evidence="16" type="ORF">IAB06_00440</name>
</gene>
<keyword evidence="3 10" id="KW-1134">Transmembrane beta strand</keyword>
<feature type="signal peptide" evidence="13">
    <location>
        <begin position="1"/>
        <end position="26"/>
    </location>
</feature>
<name>A0A9D1MNG6_9FIRM</name>
<keyword evidence="6 11" id="KW-0798">TonB box</keyword>
<dbReference type="InterPro" id="IPR036942">
    <property type="entry name" value="Beta-barrel_TonB_sf"/>
</dbReference>
<evidence type="ECO:0000259" key="14">
    <source>
        <dbReference type="Pfam" id="PF00593"/>
    </source>
</evidence>
<dbReference type="EMBL" id="DVNI01000005">
    <property type="protein sequence ID" value="HIU63497.1"/>
    <property type="molecule type" value="Genomic_DNA"/>
</dbReference>
<dbReference type="PROSITE" id="PS01156">
    <property type="entry name" value="TONB_DEPENDENT_REC_2"/>
    <property type="match status" value="1"/>
</dbReference>
<evidence type="ECO:0000256" key="5">
    <source>
        <dbReference type="ARBA" id="ARBA00022729"/>
    </source>
</evidence>
<evidence type="ECO:0000313" key="17">
    <source>
        <dbReference type="Proteomes" id="UP000824099"/>
    </source>
</evidence>
<protein>
    <submittedName>
        <fullName evidence="16">TonB-dependent receptor</fullName>
    </submittedName>
</protein>
<feature type="domain" description="TonB-dependent receptor plug" evidence="15">
    <location>
        <begin position="49"/>
        <end position="156"/>
    </location>
</feature>
<evidence type="ECO:0000259" key="15">
    <source>
        <dbReference type="Pfam" id="PF07715"/>
    </source>
</evidence>
<dbReference type="Proteomes" id="UP000824099">
    <property type="component" value="Unassembled WGS sequence"/>
</dbReference>
<comment type="caution">
    <text evidence="16">The sequence shown here is derived from an EMBL/GenBank/DDBJ whole genome shotgun (WGS) entry which is preliminary data.</text>
</comment>
<dbReference type="GO" id="GO:0015344">
    <property type="term" value="F:siderophore uptake transmembrane transporter activity"/>
    <property type="evidence" value="ECO:0007669"/>
    <property type="project" value="TreeGrafter"/>
</dbReference>
<dbReference type="PANTHER" id="PTHR30069">
    <property type="entry name" value="TONB-DEPENDENT OUTER MEMBRANE RECEPTOR"/>
    <property type="match status" value="1"/>
</dbReference>
<dbReference type="Gene3D" id="2.40.170.20">
    <property type="entry name" value="TonB-dependent receptor, beta-barrel domain"/>
    <property type="match status" value="1"/>
</dbReference>
<evidence type="ECO:0000256" key="10">
    <source>
        <dbReference type="PROSITE-ProRule" id="PRU01360"/>
    </source>
</evidence>
<dbReference type="InterPro" id="IPR037066">
    <property type="entry name" value="Plug_dom_sf"/>
</dbReference>
<keyword evidence="9 10" id="KW-0998">Cell outer membrane</keyword>
<evidence type="ECO:0000256" key="1">
    <source>
        <dbReference type="ARBA" id="ARBA00004571"/>
    </source>
</evidence>
<dbReference type="InterPro" id="IPR010917">
    <property type="entry name" value="TonB_rcpt_CS"/>
</dbReference>
<feature type="compositionally biased region" description="Low complexity" evidence="12">
    <location>
        <begin position="215"/>
        <end position="236"/>
    </location>
</feature>
<comment type="similarity">
    <text evidence="10 11">Belongs to the TonB-dependent receptor family.</text>
</comment>
<feature type="region of interest" description="Disordered" evidence="12">
    <location>
        <begin position="209"/>
        <end position="236"/>
    </location>
</feature>
<comment type="subcellular location">
    <subcellularLocation>
        <location evidence="1 10">Cell outer membrane</location>
        <topology evidence="1 10">Multi-pass membrane protein</topology>
    </subcellularLocation>
</comment>
<dbReference type="CDD" id="cd01347">
    <property type="entry name" value="ligand_gated_channel"/>
    <property type="match status" value="1"/>
</dbReference>
<feature type="chain" id="PRO_5038736320" evidence="13">
    <location>
        <begin position="27"/>
        <end position="726"/>
    </location>
</feature>
<evidence type="ECO:0000256" key="3">
    <source>
        <dbReference type="ARBA" id="ARBA00022452"/>
    </source>
</evidence>
<keyword evidence="4 10" id="KW-0812">Transmembrane</keyword>
<proteinExistence type="inferred from homology"/>
<dbReference type="InterPro" id="IPR012910">
    <property type="entry name" value="Plug_dom"/>
</dbReference>
<organism evidence="16 17">
    <name type="scientific">Candidatus Avacidaminococcus intestinavium</name>
    <dbReference type="NCBI Taxonomy" id="2840684"/>
    <lineage>
        <taxon>Bacteria</taxon>
        <taxon>Bacillati</taxon>
        <taxon>Bacillota</taxon>
        <taxon>Negativicutes</taxon>
        <taxon>Acidaminococcales</taxon>
        <taxon>Acidaminococcaceae</taxon>
        <taxon>Acidaminococcaceae incertae sedis</taxon>
        <taxon>Candidatus Avacidaminococcus</taxon>
    </lineage>
</organism>
<evidence type="ECO:0000256" key="7">
    <source>
        <dbReference type="ARBA" id="ARBA00023136"/>
    </source>
</evidence>
<feature type="domain" description="TonB-dependent receptor-like beta-barrel" evidence="14">
    <location>
        <begin position="271"/>
        <end position="702"/>
    </location>
</feature>
<evidence type="ECO:0000256" key="4">
    <source>
        <dbReference type="ARBA" id="ARBA00022692"/>
    </source>
</evidence>